<reference evidence="1 2" key="1">
    <citation type="submission" date="2013-09" db="EMBL/GenBank/DDBJ databases">
        <title>Genome sequencing of Phaeobacter antarcticus sp. nov. SM1211.</title>
        <authorList>
            <person name="Zhang X.-Y."/>
            <person name="Liu C."/>
            <person name="Chen X.-L."/>
            <person name="Xie B.-B."/>
            <person name="Qin Q.-L."/>
            <person name="Rong J.-C."/>
            <person name="Zhang Y.-Z."/>
        </authorList>
    </citation>
    <scope>NUCLEOTIDE SEQUENCE [LARGE SCALE GENOMIC DNA]</scope>
    <source>
        <strain evidence="1 2">SM1211</strain>
    </source>
</reference>
<gene>
    <name evidence="1" type="ORF">P775_08305</name>
</gene>
<name>A0A2G8RGI8_9RHOB</name>
<keyword evidence="2" id="KW-1185">Reference proteome</keyword>
<evidence type="ECO:0000313" key="2">
    <source>
        <dbReference type="Proteomes" id="UP000231259"/>
    </source>
</evidence>
<dbReference type="EMBL" id="AWWI01000060">
    <property type="protein sequence ID" value="PIL20521.1"/>
    <property type="molecule type" value="Genomic_DNA"/>
</dbReference>
<dbReference type="AlphaFoldDB" id="A0A2G8RGI8"/>
<protein>
    <submittedName>
        <fullName evidence="1">Uncharacterized protein</fullName>
    </submittedName>
</protein>
<accession>A0A2G8RGI8</accession>
<dbReference type="Proteomes" id="UP000231259">
    <property type="component" value="Unassembled WGS sequence"/>
</dbReference>
<sequence length="84" mass="8965">MSLARQNPKTIPFAHGGPITDQILDSFITAATKAQTAEHLDDAEAALIICLAAPIAQELLQRRRAMALISDVVDLDNVVFLPAG</sequence>
<organism evidence="1 2">
    <name type="scientific">Puniceibacterium antarcticum</name>
    <dbReference type="NCBI Taxonomy" id="1206336"/>
    <lineage>
        <taxon>Bacteria</taxon>
        <taxon>Pseudomonadati</taxon>
        <taxon>Pseudomonadota</taxon>
        <taxon>Alphaproteobacteria</taxon>
        <taxon>Rhodobacterales</taxon>
        <taxon>Paracoccaceae</taxon>
        <taxon>Puniceibacterium</taxon>
    </lineage>
</organism>
<evidence type="ECO:0000313" key="1">
    <source>
        <dbReference type="EMBL" id="PIL20521.1"/>
    </source>
</evidence>
<comment type="caution">
    <text evidence="1">The sequence shown here is derived from an EMBL/GenBank/DDBJ whole genome shotgun (WGS) entry which is preliminary data.</text>
</comment>
<proteinExistence type="predicted"/>
<dbReference type="RefSeq" id="WP_099910469.1">
    <property type="nucleotide sequence ID" value="NZ_AWWI01000060.1"/>
</dbReference>